<dbReference type="OrthoDB" id="10266158at2759"/>
<name>D2VYS7_NAEGR</name>
<organism evidence="2">
    <name type="scientific">Naegleria gruberi</name>
    <name type="common">Amoeba</name>
    <dbReference type="NCBI Taxonomy" id="5762"/>
    <lineage>
        <taxon>Eukaryota</taxon>
        <taxon>Discoba</taxon>
        <taxon>Heterolobosea</taxon>
        <taxon>Tetramitia</taxon>
        <taxon>Eutetramitia</taxon>
        <taxon>Vahlkampfiidae</taxon>
        <taxon>Naegleria</taxon>
    </lineage>
</organism>
<reference evidence="1 2" key="1">
    <citation type="journal article" date="2010" name="Cell">
        <title>The genome of Naegleria gruberi illuminates early eukaryotic versatility.</title>
        <authorList>
            <person name="Fritz-Laylin L.K."/>
            <person name="Prochnik S.E."/>
            <person name="Ginger M.L."/>
            <person name="Dacks J.B."/>
            <person name="Carpenter M.L."/>
            <person name="Field M.C."/>
            <person name="Kuo A."/>
            <person name="Paredez A."/>
            <person name="Chapman J."/>
            <person name="Pham J."/>
            <person name="Shu S."/>
            <person name="Neupane R."/>
            <person name="Cipriano M."/>
            <person name="Mancuso J."/>
            <person name="Tu H."/>
            <person name="Salamov A."/>
            <person name="Lindquist E."/>
            <person name="Shapiro H."/>
            <person name="Lucas S."/>
            <person name="Grigoriev I.V."/>
            <person name="Cande W.Z."/>
            <person name="Fulton C."/>
            <person name="Rokhsar D.S."/>
            <person name="Dawson S.C."/>
        </authorList>
    </citation>
    <scope>NUCLEOTIDE SEQUENCE [LARGE SCALE GENOMIC DNA]</scope>
    <source>
        <strain evidence="1 2">NEG-M</strain>
    </source>
</reference>
<dbReference type="OMA" id="HTTHIFK"/>
<accession>D2VYS7</accession>
<protein>
    <submittedName>
        <fullName evidence="1">Predicted protein</fullName>
    </submittedName>
</protein>
<dbReference type="InParanoid" id="D2VYS7"/>
<dbReference type="EMBL" id="GG738912">
    <property type="protein sequence ID" value="EFC38009.1"/>
    <property type="molecule type" value="Genomic_DNA"/>
</dbReference>
<dbReference type="GeneID" id="8857898"/>
<evidence type="ECO:0000313" key="2">
    <source>
        <dbReference type="Proteomes" id="UP000006671"/>
    </source>
</evidence>
<gene>
    <name evidence="1" type="ORF">NAEGRDRAFT_74226</name>
</gene>
<sequence>MDNNYNLIETFHPAATLLCKFNYGVVIVGSPYSGKSTLLRLIRKADLLDLLTGKAKPSSSSSLGSSGPITSLITGFPIPSNESTSYGYQFQLKVLQTCLKTMQLILNELKLNQHNHSVHGYSSASNASEMLGSSSLGSEYADIKNTFGRQVEIIEENSIWDSLLDTHRVNGMIDNLSTVWMIPAIKSTYQRLLDCGYFTPFFQFSNDKYGYAQSNPNIRGENIADLLDNLSFIMKRPITIQGSEKDMKNGSIKIVEYLLKTYLEDRFFAPDISNPQNDKHITENREQGVKYGKFSWGIKTEPRVYNLAQSYHTKSAPVVLFLVPLSDIDKKKSKRTTFVTDYLEKFYTTLTDPGTQKVLVFTKADIFSKRISSGSIDVQSIFPDFVGNSTDPLRVFEHFFSKFWILCRKYHEVVPYYVVNLVDMEENVLFLRALLESGSPYHGKSFLSKQILKATDNLTKTRLKYHIQSNIGHFSDVSIVIDE</sequence>
<evidence type="ECO:0000313" key="1">
    <source>
        <dbReference type="EMBL" id="EFC38009.1"/>
    </source>
</evidence>
<dbReference type="RefSeq" id="XP_002670753.1">
    <property type="nucleotide sequence ID" value="XM_002670707.1"/>
</dbReference>
<dbReference type="InterPro" id="IPR027417">
    <property type="entry name" value="P-loop_NTPase"/>
</dbReference>
<proteinExistence type="predicted"/>
<keyword evidence="2" id="KW-1185">Reference proteome</keyword>
<dbReference type="SUPFAM" id="SSF52540">
    <property type="entry name" value="P-loop containing nucleoside triphosphate hydrolases"/>
    <property type="match status" value="1"/>
</dbReference>
<dbReference type="VEuPathDB" id="AmoebaDB:NAEGRDRAFT_74226"/>
<dbReference type="AlphaFoldDB" id="D2VYS7"/>
<dbReference type="KEGG" id="ngr:NAEGRDRAFT_74226"/>
<dbReference type="Gene3D" id="3.40.50.300">
    <property type="entry name" value="P-loop containing nucleotide triphosphate hydrolases"/>
    <property type="match status" value="1"/>
</dbReference>
<dbReference type="Proteomes" id="UP000006671">
    <property type="component" value="Unassembled WGS sequence"/>
</dbReference>